<dbReference type="AlphaFoldDB" id="A0A8B8SK64"/>
<gene>
    <name evidence="3" type="primary">LOC116661895</name>
</gene>
<evidence type="ECO:0000313" key="2">
    <source>
        <dbReference type="Proteomes" id="UP000694856"/>
    </source>
</evidence>
<dbReference type="GeneID" id="116661895"/>
<feature type="compositionally biased region" description="Basic and acidic residues" evidence="1">
    <location>
        <begin position="119"/>
        <end position="129"/>
    </location>
</feature>
<feature type="region of interest" description="Disordered" evidence="1">
    <location>
        <begin position="1"/>
        <end position="50"/>
    </location>
</feature>
<dbReference type="Proteomes" id="UP000694856">
    <property type="component" value="Chromosome X"/>
</dbReference>
<reference evidence="3" key="1">
    <citation type="submission" date="2025-08" db="UniProtKB">
        <authorList>
            <consortium name="RefSeq"/>
        </authorList>
    </citation>
    <scope>IDENTIFICATION</scope>
    <source>
        <tissue evidence="3">Ear skin</tissue>
    </source>
</reference>
<organism evidence="2 3">
    <name type="scientific">Camelus ferus</name>
    <name type="common">Wild bactrian camel</name>
    <name type="synonym">Camelus bactrianus ferus</name>
    <dbReference type="NCBI Taxonomy" id="419612"/>
    <lineage>
        <taxon>Eukaryota</taxon>
        <taxon>Metazoa</taxon>
        <taxon>Chordata</taxon>
        <taxon>Craniata</taxon>
        <taxon>Vertebrata</taxon>
        <taxon>Euteleostomi</taxon>
        <taxon>Mammalia</taxon>
        <taxon>Eutheria</taxon>
        <taxon>Laurasiatheria</taxon>
        <taxon>Artiodactyla</taxon>
        <taxon>Tylopoda</taxon>
        <taxon>Camelidae</taxon>
        <taxon>Camelus</taxon>
    </lineage>
</organism>
<accession>A0A8B8SK64</accession>
<evidence type="ECO:0000256" key="1">
    <source>
        <dbReference type="SAM" id="MobiDB-lite"/>
    </source>
</evidence>
<feature type="compositionally biased region" description="Basic and acidic residues" evidence="1">
    <location>
        <begin position="17"/>
        <end position="44"/>
    </location>
</feature>
<evidence type="ECO:0000313" key="3">
    <source>
        <dbReference type="RefSeq" id="XP_032330618.1"/>
    </source>
</evidence>
<sequence length="212" mass="23289">MGAAARTRPAGVSGYSRDVRERRAEDRNPEHRSGERPRVPEHSSRRPSCFQVRRSRVEFRPWCVTVEGFARAAALLETMRTQSCRTEWKKPTREKAASIRVISAKKTEAWGAWGTQRRSNSDKGQEDFPARQPVNDQGPLAVPTCPGPGPEPGRAAAPDQQEGWSPDTPPCSQGLGSRSQACAVTPLRCGGKVKSKDSGTPEGPLPLLWLHE</sequence>
<dbReference type="KEGG" id="cfr:116661895"/>
<feature type="compositionally biased region" description="Polar residues" evidence="1">
    <location>
        <begin position="170"/>
        <end position="182"/>
    </location>
</feature>
<proteinExistence type="predicted"/>
<dbReference type="RefSeq" id="XP_032330618.1">
    <property type="nucleotide sequence ID" value="XM_032474727.1"/>
</dbReference>
<protein>
    <submittedName>
        <fullName evidence="3">Uncharacterized protein LOC116661895</fullName>
    </submittedName>
</protein>
<feature type="region of interest" description="Disordered" evidence="1">
    <location>
        <begin position="111"/>
        <end position="212"/>
    </location>
</feature>
<name>A0A8B8SK64_CAMFR</name>
<keyword evidence="2" id="KW-1185">Reference proteome</keyword>